<sequence length="163" mass="17940">MANAILAFPRQSARIEPDTAPSRRQTAANDTAIPTHEFWRRLPARAFGEAERSALQVLLAATRPFGVDHWREALAGDDAAAVAMALKLCGVDVLDTWRHDLVLSMLLWHALNGSAAAKTTLAFTLDRRRYLGEDVDALTRSWRGPSRAEIRRAGLQALVEALS</sequence>
<accession>A0ABU3S8J1</accession>
<reference evidence="1 2" key="1">
    <citation type="submission" date="2023-09" db="EMBL/GenBank/DDBJ databases">
        <title>Whole genome shotgun sequencing (WGS) of Bosea sp. ZW T0_25, isolated from stored onions (Allium cepa).</title>
        <authorList>
            <person name="Stoll D.A."/>
            <person name="Huch M."/>
        </authorList>
    </citation>
    <scope>NUCLEOTIDE SEQUENCE [LARGE SCALE GENOMIC DNA]</scope>
    <source>
        <strain evidence="1 2">ZW T0_25</strain>
    </source>
</reference>
<protein>
    <submittedName>
        <fullName evidence="1">Uncharacterized protein</fullName>
    </submittedName>
</protein>
<gene>
    <name evidence="1" type="ORF">RKE40_14480</name>
</gene>
<dbReference type="RefSeq" id="WP_316018934.1">
    <property type="nucleotide sequence ID" value="NZ_JAWDID010000019.1"/>
</dbReference>
<name>A0ABU3S8J1_9HYPH</name>
<dbReference type="EMBL" id="JAWDID010000019">
    <property type="protein sequence ID" value="MDU0341102.1"/>
    <property type="molecule type" value="Genomic_DNA"/>
</dbReference>
<evidence type="ECO:0000313" key="1">
    <source>
        <dbReference type="EMBL" id="MDU0341102.1"/>
    </source>
</evidence>
<organism evidence="1 2">
    <name type="scientific">Bosea rubneri</name>
    <dbReference type="NCBI Taxonomy" id="3075434"/>
    <lineage>
        <taxon>Bacteria</taxon>
        <taxon>Pseudomonadati</taxon>
        <taxon>Pseudomonadota</taxon>
        <taxon>Alphaproteobacteria</taxon>
        <taxon>Hyphomicrobiales</taxon>
        <taxon>Boseaceae</taxon>
        <taxon>Bosea</taxon>
    </lineage>
</organism>
<dbReference type="Proteomes" id="UP001254257">
    <property type="component" value="Unassembled WGS sequence"/>
</dbReference>
<keyword evidence="2" id="KW-1185">Reference proteome</keyword>
<comment type="caution">
    <text evidence="1">The sequence shown here is derived from an EMBL/GenBank/DDBJ whole genome shotgun (WGS) entry which is preliminary data.</text>
</comment>
<proteinExistence type="predicted"/>
<evidence type="ECO:0000313" key="2">
    <source>
        <dbReference type="Proteomes" id="UP001254257"/>
    </source>
</evidence>